<organism evidence="1 2">
    <name type="scientific">Neisseria subflava NJ9703</name>
    <dbReference type="NCBI Taxonomy" id="546268"/>
    <lineage>
        <taxon>Bacteria</taxon>
        <taxon>Pseudomonadati</taxon>
        <taxon>Pseudomonadota</taxon>
        <taxon>Betaproteobacteria</taxon>
        <taxon>Neisseriales</taxon>
        <taxon>Neisseriaceae</taxon>
        <taxon>Neisseria</taxon>
    </lineage>
</organism>
<proteinExistence type="predicted"/>
<gene>
    <name evidence="1" type="ORF">NEISUBOT_03029</name>
</gene>
<evidence type="ECO:0000313" key="2">
    <source>
        <dbReference type="Proteomes" id="UP000004621"/>
    </source>
</evidence>
<comment type="caution">
    <text evidence="1">The sequence shown here is derived from an EMBL/GenBank/DDBJ whole genome shotgun (WGS) entry which is preliminary data.</text>
</comment>
<reference evidence="1 2" key="1">
    <citation type="submission" date="2010-01" db="EMBL/GenBank/DDBJ databases">
        <authorList>
            <person name="Weinstock G."/>
            <person name="Sodergren E."/>
            <person name="Clifton S."/>
            <person name="Fulton L."/>
            <person name="Fulton B."/>
            <person name="Courtney L."/>
            <person name="Fronick C."/>
            <person name="Harrison M."/>
            <person name="Strong C."/>
            <person name="Farmer C."/>
            <person name="Delahaunty K."/>
            <person name="Markovic C."/>
            <person name="Hall O."/>
            <person name="Minx P."/>
            <person name="Tomlinson C."/>
            <person name="Mitreva M."/>
            <person name="Nelson J."/>
            <person name="Hou S."/>
            <person name="Wollam A."/>
            <person name="Pepin K.H."/>
            <person name="Johnson M."/>
            <person name="Bhonagiri V."/>
            <person name="Nash W.E."/>
            <person name="Warren W."/>
            <person name="Chinwalla A."/>
            <person name="Mardis E.R."/>
            <person name="Wilson R.K."/>
        </authorList>
    </citation>
    <scope>NUCLEOTIDE SEQUENCE [LARGE SCALE GENOMIC DNA]</scope>
    <source>
        <strain evidence="1 2">NJ9703</strain>
    </source>
</reference>
<name>A0A9W5ISM1_NEISU</name>
<sequence>MGGIPCIQLIRIFSDGLKFTVFSYMRVNQRHLIDYIESIDRIKQMLSIVSAFLLWP</sequence>
<accession>A0A9W5ISM1</accession>
<dbReference type="Proteomes" id="UP000004621">
    <property type="component" value="Unassembled WGS sequence"/>
</dbReference>
<dbReference type="EMBL" id="ACEO02000001">
    <property type="protein sequence ID" value="EFC53034.1"/>
    <property type="molecule type" value="Genomic_DNA"/>
</dbReference>
<evidence type="ECO:0000313" key="1">
    <source>
        <dbReference type="EMBL" id="EFC53034.1"/>
    </source>
</evidence>
<dbReference type="AlphaFoldDB" id="A0A9W5ISM1"/>
<protein>
    <submittedName>
        <fullName evidence="1">Uncharacterized protein</fullName>
    </submittedName>
</protein>